<dbReference type="Proteomes" id="UP000677054">
    <property type="component" value="Unassembled WGS sequence"/>
</dbReference>
<evidence type="ECO:0000256" key="2">
    <source>
        <dbReference type="ARBA" id="ARBA00012837"/>
    </source>
</evidence>
<dbReference type="Pfam" id="PF05746">
    <property type="entry name" value="DALR_1"/>
    <property type="match status" value="1"/>
</dbReference>
<dbReference type="SUPFAM" id="SSF47323">
    <property type="entry name" value="Anticodon-binding domain of a subclass of class I aminoacyl-tRNA synthetases"/>
    <property type="match status" value="1"/>
</dbReference>
<reference evidence="14" key="1">
    <citation type="submission" date="2020-11" db="EMBL/GenBank/DDBJ databases">
        <authorList>
            <person name="Tran Van P."/>
        </authorList>
    </citation>
    <scope>NUCLEOTIDE SEQUENCE</scope>
</reference>
<dbReference type="FunFam" id="3.40.50.620:FF:000058">
    <property type="entry name" value="Mitochondrial arginyl-tRNA synthetase"/>
    <property type="match status" value="1"/>
</dbReference>
<evidence type="ECO:0000256" key="6">
    <source>
        <dbReference type="ARBA" id="ARBA00022917"/>
    </source>
</evidence>
<keyword evidence="6 12" id="KW-0648">Protein biosynthesis</keyword>
<dbReference type="EMBL" id="LR901176">
    <property type="protein sequence ID" value="CAD7247989.1"/>
    <property type="molecule type" value="Genomic_DNA"/>
</dbReference>
<dbReference type="GO" id="GO:0032543">
    <property type="term" value="P:mitochondrial translation"/>
    <property type="evidence" value="ECO:0007669"/>
    <property type="project" value="TreeGrafter"/>
</dbReference>
<dbReference type="PANTHER" id="PTHR11956">
    <property type="entry name" value="ARGINYL-TRNA SYNTHETASE"/>
    <property type="match status" value="1"/>
</dbReference>
<dbReference type="Gene3D" id="1.10.730.10">
    <property type="entry name" value="Isoleucyl-tRNA Synthetase, Domain 1"/>
    <property type="match status" value="1"/>
</dbReference>
<dbReference type="FunFam" id="1.10.730.10:FF:000006">
    <property type="entry name" value="Arginyl-tRNA synthetase 2, mitochondrial"/>
    <property type="match status" value="1"/>
</dbReference>
<comment type="similarity">
    <text evidence="1 12">Belongs to the class-I aminoacyl-tRNA synthetase family.</text>
</comment>
<accession>A0A7R8XL19</accession>
<evidence type="ECO:0000256" key="3">
    <source>
        <dbReference type="ARBA" id="ARBA00022598"/>
    </source>
</evidence>
<dbReference type="SMART" id="SM00836">
    <property type="entry name" value="DALR_1"/>
    <property type="match status" value="1"/>
</dbReference>
<dbReference type="SUPFAM" id="SSF52374">
    <property type="entry name" value="Nucleotidylyl transferase"/>
    <property type="match status" value="1"/>
</dbReference>
<feature type="domain" description="DALR anticodon binding" evidence="13">
    <location>
        <begin position="460"/>
        <end position="579"/>
    </location>
</feature>
<dbReference type="EC" id="6.1.1.19" evidence="2"/>
<dbReference type="EMBL" id="CAJPEV010001659">
    <property type="protein sequence ID" value="CAG0893753.1"/>
    <property type="molecule type" value="Genomic_DNA"/>
</dbReference>
<dbReference type="OrthoDB" id="68056at2759"/>
<keyword evidence="7 12" id="KW-0030">Aminoacyl-tRNA synthetase</keyword>
<evidence type="ECO:0000256" key="7">
    <source>
        <dbReference type="ARBA" id="ARBA00023146"/>
    </source>
</evidence>
<gene>
    <name evidence="14" type="ORF">DSTB1V02_LOCUS7812</name>
</gene>
<keyword evidence="3 12" id="KW-0436">Ligase</keyword>
<dbReference type="InterPro" id="IPR014729">
    <property type="entry name" value="Rossmann-like_a/b/a_fold"/>
</dbReference>
<dbReference type="GO" id="GO:0005739">
    <property type="term" value="C:mitochondrion"/>
    <property type="evidence" value="ECO:0007669"/>
    <property type="project" value="TreeGrafter"/>
</dbReference>
<dbReference type="NCBIfam" id="TIGR00456">
    <property type="entry name" value="argS"/>
    <property type="match status" value="1"/>
</dbReference>
<organism evidence="14">
    <name type="scientific">Darwinula stevensoni</name>
    <dbReference type="NCBI Taxonomy" id="69355"/>
    <lineage>
        <taxon>Eukaryota</taxon>
        <taxon>Metazoa</taxon>
        <taxon>Ecdysozoa</taxon>
        <taxon>Arthropoda</taxon>
        <taxon>Crustacea</taxon>
        <taxon>Oligostraca</taxon>
        <taxon>Ostracoda</taxon>
        <taxon>Podocopa</taxon>
        <taxon>Podocopida</taxon>
        <taxon>Darwinulocopina</taxon>
        <taxon>Darwinuloidea</taxon>
        <taxon>Darwinulidae</taxon>
        <taxon>Darwinula</taxon>
    </lineage>
</organism>
<comment type="function">
    <text evidence="11">Catalyzes the attachment of arginine to tRNA(Arg) in a two-step reaction: arginine is first activated by ATP to form Arg-AMP and then transferred to the acceptor end of tRNA(Arg).</text>
</comment>
<evidence type="ECO:0000256" key="1">
    <source>
        <dbReference type="ARBA" id="ARBA00005594"/>
    </source>
</evidence>
<comment type="catalytic activity">
    <reaction evidence="10">
        <text>tRNA(Arg) + L-arginine + ATP = L-arginyl-tRNA(Arg) + AMP + diphosphate</text>
        <dbReference type="Rhea" id="RHEA:20301"/>
        <dbReference type="Rhea" id="RHEA-COMP:9658"/>
        <dbReference type="Rhea" id="RHEA-COMP:9673"/>
        <dbReference type="ChEBI" id="CHEBI:30616"/>
        <dbReference type="ChEBI" id="CHEBI:32682"/>
        <dbReference type="ChEBI" id="CHEBI:33019"/>
        <dbReference type="ChEBI" id="CHEBI:78442"/>
        <dbReference type="ChEBI" id="CHEBI:78513"/>
        <dbReference type="ChEBI" id="CHEBI:456215"/>
        <dbReference type="EC" id="6.1.1.19"/>
    </reaction>
</comment>
<evidence type="ECO:0000313" key="15">
    <source>
        <dbReference type="Proteomes" id="UP000677054"/>
    </source>
</evidence>
<dbReference type="GO" id="GO:0004814">
    <property type="term" value="F:arginine-tRNA ligase activity"/>
    <property type="evidence" value="ECO:0007669"/>
    <property type="project" value="UniProtKB-EC"/>
</dbReference>
<dbReference type="Gene3D" id="3.40.50.620">
    <property type="entry name" value="HUPs"/>
    <property type="match status" value="1"/>
</dbReference>
<sequence>MKRLIAQKVMEALLPSLSKEQCLQKWIKVQAHAQIHPRVKMQLPLRYLFQEKASKEELLQVGSEVTRRIELDDQVIGCDISEKDNGPCLAFYVDSRAFVESTILEFQRHLKMGSCIPHLKREWSEKTVAIDFSSPNIAKPFHMGHLRSTILGAFLGNLFEFLGSRVVRINYLGDWGTQFGILQEGMYREGTKEEDFQGDPLHTLYQLYVHANQLADTDPQFAERGREWFTRMEKGDRDALQLWDVIRTLSVQEFQKIYDRLGIKFDHYDGESLYNKSWVEGILEDLRRAGLLMKDDKGREVVSVSPKGQVVLVKSDGSLVYLTRDVAAAMDRWERFHFHRMFYVIDNSQAQHITSLVEILRQKGVEWVDRCIHVSFGRLRGLSTRKGTAVFLDDILDEAKLKMKHQQALSPTTRDYTEEVADNLGITAVIINDFKQRRTKDYDFSWDRALQSTGESGIALQYAHSRLCSLEENCGVSLPNQWESLSLADLGLNPQATLLAAQLSRVDEVMEESVARLEPCIIVKYLFSLRDAVNKAFKVLQVKGEEEATAMARLALFTSARHILAQLLKILNITPLRKM</sequence>
<dbReference type="InterPro" id="IPR008909">
    <property type="entry name" value="DALR_anticod-bd"/>
</dbReference>
<evidence type="ECO:0000256" key="10">
    <source>
        <dbReference type="ARBA" id="ARBA00049339"/>
    </source>
</evidence>
<dbReference type="PROSITE" id="PS00178">
    <property type="entry name" value="AA_TRNA_LIGASE_I"/>
    <property type="match status" value="1"/>
</dbReference>
<evidence type="ECO:0000256" key="8">
    <source>
        <dbReference type="ARBA" id="ARBA00033033"/>
    </source>
</evidence>
<dbReference type="InterPro" id="IPR001412">
    <property type="entry name" value="aa-tRNA-synth_I_CS"/>
</dbReference>
<name>A0A7R8XL19_9CRUS</name>
<evidence type="ECO:0000256" key="12">
    <source>
        <dbReference type="RuleBase" id="RU363038"/>
    </source>
</evidence>
<dbReference type="AlphaFoldDB" id="A0A7R8XL19"/>
<evidence type="ECO:0000256" key="5">
    <source>
        <dbReference type="ARBA" id="ARBA00022840"/>
    </source>
</evidence>
<evidence type="ECO:0000259" key="13">
    <source>
        <dbReference type="SMART" id="SM00836"/>
    </source>
</evidence>
<dbReference type="GO" id="GO:0005524">
    <property type="term" value="F:ATP binding"/>
    <property type="evidence" value="ECO:0007669"/>
    <property type="project" value="UniProtKB-KW"/>
</dbReference>
<dbReference type="GO" id="GO:0006420">
    <property type="term" value="P:arginyl-tRNA aminoacylation"/>
    <property type="evidence" value="ECO:0007669"/>
    <property type="project" value="InterPro"/>
</dbReference>
<dbReference type="InterPro" id="IPR035684">
    <property type="entry name" value="ArgRS_core"/>
</dbReference>
<evidence type="ECO:0000313" key="14">
    <source>
        <dbReference type="EMBL" id="CAD7247989.1"/>
    </source>
</evidence>
<dbReference type="Pfam" id="PF00750">
    <property type="entry name" value="tRNA-synt_1d"/>
    <property type="match status" value="1"/>
</dbReference>
<dbReference type="PANTHER" id="PTHR11956:SF11">
    <property type="entry name" value="ARGININE--TRNA LIGASE, MITOCHONDRIAL-RELATED"/>
    <property type="match status" value="1"/>
</dbReference>
<dbReference type="PRINTS" id="PR01038">
    <property type="entry name" value="TRNASYNTHARG"/>
</dbReference>
<evidence type="ECO:0000256" key="4">
    <source>
        <dbReference type="ARBA" id="ARBA00022741"/>
    </source>
</evidence>
<dbReference type="InterPro" id="IPR009080">
    <property type="entry name" value="tRNAsynth_Ia_anticodon-bd"/>
</dbReference>
<evidence type="ECO:0000256" key="9">
    <source>
        <dbReference type="ARBA" id="ARBA00039495"/>
    </source>
</evidence>
<keyword evidence="4 12" id="KW-0547">Nucleotide-binding</keyword>
<evidence type="ECO:0000256" key="11">
    <source>
        <dbReference type="ARBA" id="ARBA00049595"/>
    </source>
</evidence>
<protein>
    <recommendedName>
        <fullName evidence="9">Probable arginine--tRNA ligase, mitochondrial</fullName>
        <ecNumber evidence="2">6.1.1.19</ecNumber>
    </recommendedName>
    <alternativeName>
        <fullName evidence="8">Arginyl-tRNA synthetase</fullName>
    </alternativeName>
</protein>
<dbReference type="InterPro" id="IPR001278">
    <property type="entry name" value="Arg-tRNA-ligase"/>
</dbReference>
<proteinExistence type="inferred from homology"/>
<keyword evidence="15" id="KW-1185">Reference proteome</keyword>
<keyword evidence="5 12" id="KW-0067">ATP-binding</keyword>